<dbReference type="CDD" id="cd00085">
    <property type="entry name" value="HNHc"/>
    <property type="match status" value="1"/>
</dbReference>
<gene>
    <name evidence="3" type="ORF">GCM10007158_27780</name>
</gene>
<evidence type="ECO:0000259" key="2">
    <source>
        <dbReference type="Pfam" id="PF26345"/>
    </source>
</evidence>
<protein>
    <recommendedName>
        <fullName evidence="5">HNH endonuclease</fullName>
    </recommendedName>
</protein>
<evidence type="ECO:0008006" key="5">
    <source>
        <dbReference type="Google" id="ProtNLM"/>
    </source>
</evidence>
<dbReference type="EMBL" id="BMXO01000015">
    <property type="protein sequence ID" value="GGW65497.1"/>
    <property type="molecule type" value="Genomic_DNA"/>
</dbReference>
<evidence type="ECO:0000259" key="1">
    <source>
        <dbReference type="Pfam" id="PF01844"/>
    </source>
</evidence>
<dbReference type="InterPro" id="IPR003615">
    <property type="entry name" value="HNH_nuc"/>
</dbReference>
<dbReference type="Gene3D" id="1.10.30.50">
    <property type="match status" value="1"/>
</dbReference>
<comment type="caution">
    <text evidence="3">The sequence shown here is derived from an EMBL/GenBank/DDBJ whole genome shotgun (WGS) entry which is preliminary data.</text>
</comment>
<dbReference type="InterPro" id="IPR058807">
    <property type="entry name" value="ScoMcrA_N"/>
</dbReference>
<accession>A0ABQ2WNG8</accession>
<dbReference type="Proteomes" id="UP000647585">
    <property type="component" value="Unassembled WGS sequence"/>
</dbReference>
<dbReference type="Pfam" id="PF26345">
    <property type="entry name" value="ScoMcrA_N"/>
    <property type="match status" value="1"/>
</dbReference>
<dbReference type="Pfam" id="PF01844">
    <property type="entry name" value="HNH"/>
    <property type="match status" value="1"/>
</dbReference>
<reference evidence="4" key="1">
    <citation type="journal article" date="2019" name="Int. J. Syst. Evol. Microbiol.">
        <title>The Global Catalogue of Microorganisms (GCM) 10K type strain sequencing project: providing services to taxonomists for standard genome sequencing and annotation.</title>
        <authorList>
            <consortium name="The Broad Institute Genomics Platform"/>
            <consortium name="The Broad Institute Genome Sequencing Center for Infectious Disease"/>
            <person name="Wu L."/>
            <person name="Ma J."/>
        </authorList>
    </citation>
    <scope>NUCLEOTIDE SEQUENCE [LARGE SCALE GENOMIC DNA]</scope>
    <source>
        <strain evidence="4">KCTC 22157</strain>
    </source>
</reference>
<name>A0ABQ2WNG8_9GAMM</name>
<sequence length="218" mass="24154">MANYRDLSDRLAVLKAIEEFDTLGRIEFLEKYGYGKALSFMLIYNGRQYDSKAIVGAAYQHQFGRPLLNTDFSGGQASVVPKLDSLGFKVVALKVTDETAALPEEVPASMWEGGKRTISVNIYERNANARAACIEANGSSCAICEFDFGKKYGTQFQGFIHVHHKTPVSKVGSRYKVDPAKDLVPLCPNCHAVVHYGNENRSLDEVKRLLRKAEKSGI</sequence>
<dbReference type="RefSeq" id="WP_193461881.1">
    <property type="nucleotide sequence ID" value="NZ_BMXO01000015.1"/>
</dbReference>
<feature type="domain" description="HNH" evidence="1">
    <location>
        <begin position="141"/>
        <end position="193"/>
    </location>
</feature>
<evidence type="ECO:0000313" key="4">
    <source>
        <dbReference type="Proteomes" id="UP000647585"/>
    </source>
</evidence>
<evidence type="ECO:0000313" key="3">
    <source>
        <dbReference type="EMBL" id="GGW65497.1"/>
    </source>
</evidence>
<feature type="domain" description="ScoMcrA-like N-terminal head" evidence="2">
    <location>
        <begin position="10"/>
        <end position="91"/>
    </location>
</feature>
<proteinExistence type="predicted"/>
<organism evidence="3 4">
    <name type="scientific">Halomonas johnsoniae</name>
    <dbReference type="NCBI Taxonomy" id="502832"/>
    <lineage>
        <taxon>Bacteria</taxon>
        <taxon>Pseudomonadati</taxon>
        <taxon>Pseudomonadota</taxon>
        <taxon>Gammaproteobacteria</taxon>
        <taxon>Oceanospirillales</taxon>
        <taxon>Halomonadaceae</taxon>
        <taxon>Halomonas</taxon>
    </lineage>
</organism>
<keyword evidence="4" id="KW-1185">Reference proteome</keyword>
<dbReference type="InterPro" id="IPR002711">
    <property type="entry name" value="HNH"/>
</dbReference>